<dbReference type="Pfam" id="PF13358">
    <property type="entry name" value="DDE_3"/>
    <property type="match status" value="1"/>
</dbReference>
<evidence type="ECO:0000256" key="1">
    <source>
        <dbReference type="SAM" id="MobiDB-lite"/>
    </source>
</evidence>
<protein>
    <submittedName>
        <fullName evidence="4">Zinc finger BED domain-containing 4-like protein</fullName>
    </submittedName>
</protein>
<feature type="region of interest" description="Disordered" evidence="1">
    <location>
        <begin position="290"/>
        <end position="318"/>
    </location>
</feature>
<dbReference type="PANTHER" id="PTHR46481:SF4">
    <property type="entry name" value="ZINC FINGER BED DOMAIN-CONTAINING PROTEIN 4"/>
    <property type="match status" value="1"/>
</dbReference>
<dbReference type="Proteomes" id="UP000290572">
    <property type="component" value="Unassembled WGS sequence"/>
</dbReference>
<feature type="region of interest" description="Disordered" evidence="1">
    <location>
        <begin position="536"/>
        <end position="563"/>
    </location>
</feature>
<dbReference type="SUPFAM" id="SSF53098">
    <property type="entry name" value="Ribonuclease H-like"/>
    <property type="match status" value="1"/>
</dbReference>
<evidence type="ECO:0000313" key="4">
    <source>
        <dbReference type="EMBL" id="RXN11434.1"/>
    </source>
</evidence>
<dbReference type="InterPro" id="IPR038717">
    <property type="entry name" value="Tc1-like_DDE_dom"/>
</dbReference>
<dbReference type="Pfam" id="PF05699">
    <property type="entry name" value="Dimer_Tnp_hAT"/>
    <property type="match status" value="1"/>
</dbReference>
<accession>A0A498LX58</accession>
<dbReference type="InterPro" id="IPR047655">
    <property type="entry name" value="Transpos_IS630-like"/>
</dbReference>
<dbReference type="Gene3D" id="3.30.420.10">
    <property type="entry name" value="Ribonuclease H-like superfamily/Ribonuclease H"/>
    <property type="match status" value="1"/>
</dbReference>
<proteinExistence type="predicted"/>
<reference evidence="4 5" key="1">
    <citation type="submission" date="2018-03" db="EMBL/GenBank/DDBJ databases">
        <title>Draft genome sequence of Rohu Carp (Labeo rohita).</title>
        <authorList>
            <person name="Das P."/>
            <person name="Kushwaha B."/>
            <person name="Joshi C.G."/>
            <person name="Kumar D."/>
            <person name="Nagpure N.S."/>
            <person name="Sahoo L."/>
            <person name="Das S.P."/>
            <person name="Bit A."/>
            <person name="Patnaik S."/>
            <person name="Meher P.K."/>
            <person name="Jayasankar P."/>
            <person name="Koringa P.G."/>
            <person name="Patel N.V."/>
            <person name="Hinsu A.T."/>
            <person name="Kumar R."/>
            <person name="Pandey M."/>
            <person name="Agarwal S."/>
            <person name="Srivastava S."/>
            <person name="Singh M."/>
            <person name="Iquebal M.A."/>
            <person name="Jaiswal S."/>
            <person name="Angadi U.B."/>
            <person name="Kumar N."/>
            <person name="Raza M."/>
            <person name="Shah T.M."/>
            <person name="Rai A."/>
            <person name="Jena J.K."/>
        </authorList>
    </citation>
    <scope>NUCLEOTIDE SEQUENCE [LARGE SCALE GENOMIC DNA]</scope>
    <source>
        <strain evidence="4">DASCIFA01</strain>
        <tissue evidence="4">Testis</tissue>
    </source>
</reference>
<feature type="domain" description="Tc1-like transposase DDE" evidence="3">
    <location>
        <begin position="124"/>
        <end position="262"/>
    </location>
</feature>
<dbReference type="AlphaFoldDB" id="A0A498LX58"/>
<dbReference type="EMBL" id="QBIY01013138">
    <property type="protein sequence ID" value="RXN11434.1"/>
    <property type="molecule type" value="Genomic_DNA"/>
</dbReference>
<dbReference type="GO" id="GO:0003676">
    <property type="term" value="F:nucleic acid binding"/>
    <property type="evidence" value="ECO:0007669"/>
    <property type="project" value="InterPro"/>
</dbReference>
<dbReference type="InterPro" id="IPR036397">
    <property type="entry name" value="RNaseH_sf"/>
</dbReference>
<comment type="caution">
    <text evidence="4">The sequence shown here is derived from an EMBL/GenBank/DDBJ whole genome shotgun (WGS) entry which is preliminary data.</text>
</comment>
<evidence type="ECO:0000313" key="5">
    <source>
        <dbReference type="Proteomes" id="UP000290572"/>
    </source>
</evidence>
<name>A0A498LX58_LABRO</name>
<evidence type="ECO:0000259" key="2">
    <source>
        <dbReference type="Pfam" id="PF05699"/>
    </source>
</evidence>
<dbReference type="PANTHER" id="PTHR46481">
    <property type="entry name" value="ZINC FINGER BED DOMAIN-CONTAINING PROTEIN 4"/>
    <property type="match status" value="1"/>
</dbReference>
<dbReference type="InterPro" id="IPR008906">
    <property type="entry name" value="HATC_C_dom"/>
</dbReference>
<dbReference type="InterPro" id="IPR012337">
    <property type="entry name" value="RNaseH-like_sf"/>
</dbReference>
<sequence>MGGTYQLYILYHSILIERLPHGGGRTGMFSPHQETLIVDMVRENNAIKLSEIQQKIIEDHVNFEGINSVSLSTVDRVLKRNRLRMKQLYRVPFDRNSYRVKKQRFQYVQRVFQLDAMERPHEYIYMDEARFNLTKRRRRGRNVIGHRAIVGVPGQRGGNVTLCAAISNHGVVHHHANLGPYNTHQLLIFLNHMRDAVLGQQDEHPIYVVVWDNVSFHRALQVKEWFNMNQGFINLCLPPYSPFLNPIEEFFSSWQWKVYERQPYTRVNLLQAMGLACGDIVAIAEKATSRVGETPAPNSKQTETPPIHNTADPASESTPLLPCNECPIHKDSTSFPYKKILRKRIREIPDVVKQPARKEERPSMSGAFFSHIQYKPDSQEQRIKEEAIAKWVAQTAHPPRTVEDEEFINMMEKIDKRLTVPKKTKITNLVDQMYLAEKVKFKNRLAMARKVTIGIDIWTKKGLTASFLAVSACYFNVQDSKAEHILLNLKQMVHPHTANSIVTLVEECTEEWGIPKEKIIMIITDNGSNMVSAFRVEEEDTSSDENDSNKDSDEEEEADERYGTLERTPCVVHTLQLVVNMVKKEQAIKRLLDKVRHLVRQFSKSSVATERLLEQCGLILIKDCETRWSSSFLMLSRLLEVKDHVTSVADTMGWDCLLPSEWQKVAILKDLLLPFAEHTKVLESDTCCFSLVVPAILDLRSHLSDFSLAHARSYRDVATLAQKMSANMDLRFSCFLDVSASNFSPLAAAACFVDASVSAETLIDSDNDDIQNLLSKAEEYITRSVPYQEEVTDDEDIRNAEVSEVPLQKRPRFRFFSAHRPSSKPKTSKASIRQEVQKFKESLSHANPEESGVDFWSSQSSTMYPLLKPLALDLLAIPASEAFAERVFSLTGDLSSGRRNRARITLERSAFLKLKV</sequence>
<dbReference type="NCBIfam" id="NF033545">
    <property type="entry name" value="transpos_IS630"/>
    <property type="match status" value="1"/>
</dbReference>
<feature type="domain" description="HAT C-terminal dimerisation" evidence="2">
    <location>
        <begin position="851"/>
        <end position="901"/>
    </location>
</feature>
<feature type="compositionally biased region" description="Acidic residues" evidence="1">
    <location>
        <begin position="537"/>
        <end position="559"/>
    </location>
</feature>
<organism evidence="4 5">
    <name type="scientific">Labeo rohita</name>
    <name type="common">Indian major carp</name>
    <name type="synonym">Cyprinus rohita</name>
    <dbReference type="NCBI Taxonomy" id="84645"/>
    <lineage>
        <taxon>Eukaryota</taxon>
        <taxon>Metazoa</taxon>
        <taxon>Chordata</taxon>
        <taxon>Craniata</taxon>
        <taxon>Vertebrata</taxon>
        <taxon>Euteleostomi</taxon>
        <taxon>Actinopterygii</taxon>
        <taxon>Neopterygii</taxon>
        <taxon>Teleostei</taxon>
        <taxon>Ostariophysi</taxon>
        <taxon>Cypriniformes</taxon>
        <taxon>Cyprinidae</taxon>
        <taxon>Labeoninae</taxon>
        <taxon>Labeonini</taxon>
        <taxon>Labeo</taxon>
    </lineage>
</organism>
<gene>
    <name evidence="4" type="ORF">ROHU_030016</name>
</gene>
<dbReference type="GO" id="GO:0046983">
    <property type="term" value="F:protein dimerization activity"/>
    <property type="evidence" value="ECO:0007669"/>
    <property type="project" value="InterPro"/>
</dbReference>
<evidence type="ECO:0000259" key="3">
    <source>
        <dbReference type="Pfam" id="PF13358"/>
    </source>
</evidence>
<dbReference type="InterPro" id="IPR052035">
    <property type="entry name" value="ZnF_BED_domain_contain"/>
</dbReference>
<keyword evidence="5" id="KW-1185">Reference proteome</keyword>